<evidence type="ECO:0000313" key="5">
    <source>
        <dbReference type="Proteomes" id="UP000437862"/>
    </source>
</evidence>
<sequence length="1056" mass="110377">MRTMMNQLTARLYAALLALVLGLAGQGARADTPIVLFKSFAGNINFTGTEATLRTSSNYWDPCATTSSVSMYLGGLPSGATVLAAYLYWAGSGSTPDYTVTFDGKSITAPAPRQFTSSTVGYNYFSGAADVTDQVKAKGNGYYSAGNLTIDRESYCAVSGVLGGFQLLVIYGQSKETFRVLNVYEGFQYIRYSSVELTLANFLTPSPIGTLTGRVGHITWEGDPTLSGGGETLRYNGVEQTDAYNDSGNQFNSVSNVNGDTASYGIDFDAYTVKSPIIAGGQSSAKTTYTSGQDLVLLNAEIIAAPNVPATDRGVTLTLNGALVPSAATTYTISVVNNGPMDEGGPLIVSGLLPASLIFGGATGTDWTCTVVSQRLTCTYSGTVKSNTTLPPITLTVTPAEGTAGMITFAVSVAGKLFDYYDGNNTSTVTARVGAQTFTPVFVFTDAQCVHNVPFGDPAQPCNPLSLDKWNANTDLRMWITFTAKGVPTALANSNTTLPMRFALSCVDPTTHAGVQATYNLRTTTLTLPLCASNGVIPDQTSTAWSGVNNILFPGGVPSSRAANAKAETDPTDFMLRYQDVGRIELFVTDNQARLGSTGSFVSRPTSLLLLAQSQNAARDPASATDPPFVAAGTPFTMTVRALMPGLTNAAPNFGRETDPVTIKVRVLPATTADGSPIDAMVADVATNQASTELAWGTKVAKTDNQFGAFAAGIATGTFYFDDIGVIKVNSSLEPKAGEKEGSYLGSGDVTGNSINVGRFYPSAFATIVTGTVTPCVTAAACPALATTPVSAIGTMAYAGQPFSVRVEARNAKGAKVNNYRLSLAQDVALSPWTQPNGSTQQVLPATSSFTNTAIAASVFTQGAATVSPTYAFPSNVMYKRTAPAANNWPQPVSVYVRAVETTGSDNVTSKRDAATVEGGVRIVAGRMLVPDMRASALQPLSVTIKPQMFGTLAGVAGWYDMDKDSSTTFTAANVKFEACKNLPGASGCNVVPVVDPATVGQITNGSGIVKLKAPGAGKTGIAPMYLDAPLWLPSTTGNLTFGTVTSPYTYLREIY</sequence>
<feature type="signal peptide" evidence="1">
    <location>
        <begin position="1"/>
        <end position="30"/>
    </location>
</feature>
<feature type="domain" description="DUF11" evidence="2">
    <location>
        <begin position="325"/>
        <end position="430"/>
    </location>
</feature>
<accession>A0ABX6G0Y1</accession>
<feature type="domain" description="DUF6701" evidence="3">
    <location>
        <begin position="572"/>
        <end position="1045"/>
    </location>
</feature>
<proteinExistence type="predicted"/>
<gene>
    <name evidence="4" type="ORF">GO485_29515</name>
</gene>
<evidence type="ECO:0000259" key="3">
    <source>
        <dbReference type="Pfam" id="PF20419"/>
    </source>
</evidence>
<organism evidence="4 5">
    <name type="scientific">Pseudoduganella flava</name>
    <dbReference type="NCBI Taxonomy" id="871742"/>
    <lineage>
        <taxon>Bacteria</taxon>
        <taxon>Pseudomonadati</taxon>
        <taxon>Pseudomonadota</taxon>
        <taxon>Betaproteobacteria</taxon>
        <taxon>Burkholderiales</taxon>
        <taxon>Oxalobacteraceae</taxon>
        <taxon>Telluria group</taxon>
        <taxon>Pseudoduganella</taxon>
    </lineage>
</organism>
<evidence type="ECO:0000256" key="1">
    <source>
        <dbReference type="SAM" id="SignalP"/>
    </source>
</evidence>
<keyword evidence="1" id="KW-0732">Signal</keyword>
<keyword evidence="5" id="KW-1185">Reference proteome</keyword>
<dbReference type="Proteomes" id="UP000437862">
    <property type="component" value="Chromosome"/>
</dbReference>
<dbReference type="Pfam" id="PF01345">
    <property type="entry name" value="DUF11"/>
    <property type="match status" value="1"/>
</dbReference>
<feature type="chain" id="PRO_5046169346" description="DUF11 domain-containing protein" evidence="1">
    <location>
        <begin position="31"/>
        <end position="1056"/>
    </location>
</feature>
<evidence type="ECO:0008006" key="6">
    <source>
        <dbReference type="Google" id="ProtNLM"/>
    </source>
</evidence>
<evidence type="ECO:0000313" key="4">
    <source>
        <dbReference type="EMBL" id="QGZ42769.1"/>
    </source>
</evidence>
<protein>
    <recommendedName>
        <fullName evidence="6">DUF11 domain-containing protein</fullName>
    </recommendedName>
</protein>
<name>A0ABX6G0Y1_9BURK</name>
<evidence type="ECO:0000259" key="2">
    <source>
        <dbReference type="Pfam" id="PF01345"/>
    </source>
</evidence>
<dbReference type="InterPro" id="IPR001434">
    <property type="entry name" value="OmcB-like_DUF11"/>
</dbReference>
<dbReference type="InterPro" id="IPR046524">
    <property type="entry name" value="DUF6701"/>
</dbReference>
<reference evidence="4 5" key="1">
    <citation type="submission" date="2019-12" db="EMBL/GenBank/DDBJ databases">
        <title>Draft Genome Sequences of Six Type Strains of the Genus Massilia.</title>
        <authorList>
            <person name="Miess H."/>
            <person name="Frediansyah A."/>
            <person name="Goeker M."/>
            <person name="Gross H."/>
        </authorList>
    </citation>
    <scope>NUCLEOTIDE SEQUENCE [LARGE SCALE GENOMIC DNA]</scope>
    <source>
        <strain evidence="4 5">DSM 26639</strain>
    </source>
</reference>
<dbReference type="EMBL" id="CP046904">
    <property type="protein sequence ID" value="QGZ42769.1"/>
    <property type="molecule type" value="Genomic_DNA"/>
</dbReference>
<dbReference type="Pfam" id="PF20419">
    <property type="entry name" value="DUF6701"/>
    <property type="match status" value="1"/>
</dbReference>